<dbReference type="Proteomes" id="UP000594195">
    <property type="component" value="Chromosome"/>
</dbReference>
<dbReference type="KEGG" id="kfa:Q73A0000_09530"/>
<name>A0A7M2Y924_9FLAO</name>
<accession>A0A7M2Y924</accession>
<dbReference type="AlphaFoldDB" id="A0A7M2Y924"/>
<evidence type="ECO:0008006" key="3">
    <source>
        <dbReference type="Google" id="ProtNLM"/>
    </source>
</evidence>
<evidence type="ECO:0000313" key="2">
    <source>
        <dbReference type="Proteomes" id="UP000594195"/>
    </source>
</evidence>
<proteinExistence type="predicted"/>
<organism evidence="1 2">
    <name type="scientific">Kaistella flava</name>
    <name type="common">ex Peng et al. 2021</name>
    <dbReference type="NCBI Taxonomy" id="2038776"/>
    <lineage>
        <taxon>Bacteria</taxon>
        <taxon>Pseudomonadati</taxon>
        <taxon>Bacteroidota</taxon>
        <taxon>Flavobacteriia</taxon>
        <taxon>Flavobacteriales</taxon>
        <taxon>Weeksellaceae</taxon>
        <taxon>Chryseobacterium group</taxon>
        <taxon>Kaistella</taxon>
    </lineage>
</organism>
<gene>
    <name evidence="1" type="ORF">Q73A0000_09530</name>
</gene>
<sequence length="269" mass="32056">MIGTMTEKIYHYTDITTLGLILKNKTIRFKRFDLMDDRTETDGLPEILKKNYFLSCWVLDMKEKIPQWAMYARKGVRIEMPIKWYKKFPIPIAGTDQFLEKIPLEDNHPCKNMFYPRPFVDWYQNDQKYYFAPPMDEENGFVVKVEYDENFTALKKQHWKESEDGNGIGLSHQAAPIRYKDAFWSFQDEVRFYLYAGCKHQERNNLPEYIDLPIDENVLKEIKIRVYPNCSIEDFQKVKDIVADNFATLDSNEIMERSLLDGKYFPKNS</sequence>
<dbReference type="EMBL" id="CP040442">
    <property type="protein sequence ID" value="QOW10596.1"/>
    <property type="molecule type" value="Genomic_DNA"/>
</dbReference>
<evidence type="ECO:0000313" key="1">
    <source>
        <dbReference type="EMBL" id="QOW10596.1"/>
    </source>
</evidence>
<keyword evidence="2" id="KW-1185">Reference proteome</keyword>
<protein>
    <recommendedName>
        <fullName evidence="3">DUF2971 domain-containing protein</fullName>
    </recommendedName>
</protein>
<reference evidence="1 2" key="1">
    <citation type="submission" date="2019-05" db="EMBL/GenBank/DDBJ databases">
        <title>Chryseobacterium sp. isolated from King George Island, maritime Antarctica.</title>
        <authorList>
            <person name="Peng X."/>
        </authorList>
    </citation>
    <scope>NUCLEOTIDE SEQUENCE [LARGE SCALE GENOMIC DNA]</scope>
    <source>
        <strain evidence="1 2">7-3A</strain>
    </source>
</reference>
<dbReference type="RefSeq" id="WP_193810763.1">
    <property type="nucleotide sequence ID" value="NZ_CP040442.1"/>
</dbReference>